<evidence type="ECO:0000313" key="2">
    <source>
        <dbReference type="Proteomes" id="UP000184749"/>
    </source>
</evidence>
<organism evidence="1 2">
    <name type="scientific">Rhizobium gallicum</name>
    <dbReference type="NCBI Taxonomy" id="56730"/>
    <lineage>
        <taxon>Bacteria</taxon>
        <taxon>Pseudomonadati</taxon>
        <taxon>Pseudomonadota</taxon>
        <taxon>Alphaproteobacteria</taxon>
        <taxon>Hyphomicrobiales</taxon>
        <taxon>Rhizobiaceae</taxon>
        <taxon>Rhizobium/Agrobacterium group</taxon>
        <taxon>Rhizobium</taxon>
    </lineage>
</organism>
<evidence type="ECO:0000313" key="1">
    <source>
        <dbReference type="EMBL" id="APO71966.1"/>
    </source>
</evidence>
<sequence>MSKIHRPPPCRLGHAGKVIYETTSTDSSTFARSANVRAFRQMASRARRLCRRWSPGTLPNFSSIERLASNGSTGGSEIDPLKASGIFRSRSEVSVPASHWAACVGCWAFLPPAGC</sequence>
<gene>
    <name evidence="1" type="ORF">IE4872_PD01444</name>
</gene>
<proteinExistence type="predicted"/>
<dbReference type="Proteomes" id="UP000184749">
    <property type="component" value="Plasmid pRgalIE4872d"/>
</dbReference>
<accession>A0A1L5NVR0</accession>
<reference evidence="1 2" key="1">
    <citation type="submission" date="2016-09" db="EMBL/GenBank/DDBJ databases">
        <title>The complete genome sequences of Rhizobium gallicum, symbiovars gallicum and phaseoli, symbionts associated to common bean (Phaseolus vulgaris).</title>
        <authorList>
            <person name="Bustos P."/>
            <person name="Santamaria R.I."/>
            <person name="Perez-Carrascal O.M."/>
            <person name="Juarez S."/>
            <person name="Lozano L."/>
            <person name="Martinez-Flores I."/>
            <person name="Martinez-Romero E."/>
            <person name="Cevallos M."/>
            <person name="Romero D."/>
            <person name="Davila G."/>
            <person name="Gonzalez V."/>
        </authorList>
    </citation>
    <scope>NUCLEOTIDE SEQUENCE [LARGE SCALE GENOMIC DNA]</scope>
    <source>
        <strain evidence="1 2">IE4872</strain>
        <plasmid evidence="2">prgalie4872d</plasmid>
    </source>
</reference>
<geneLocation type="plasmid" evidence="2">
    <name>prgalie4872d</name>
</geneLocation>
<dbReference type="EMBL" id="CP017105">
    <property type="protein sequence ID" value="APO71966.1"/>
    <property type="molecule type" value="Genomic_DNA"/>
</dbReference>
<dbReference type="AlphaFoldDB" id="A0A1L5NVR0"/>
<protein>
    <submittedName>
        <fullName evidence="1">Uncharacterized protein</fullName>
    </submittedName>
</protein>
<name>A0A1L5NVR0_9HYPH</name>
<keyword evidence="1" id="KW-0614">Plasmid</keyword>